<protein>
    <submittedName>
        <fullName evidence="1">Uncharacterized protein</fullName>
    </submittedName>
</protein>
<gene>
    <name evidence="1" type="ORF">GCM10010411_90790</name>
</gene>
<evidence type="ECO:0000313" key="1">
    <source>
        <dbReference type="EMBL" id="GAA2637242.1"/>
    </source>
</evidence>
<name>A0ABP6D9C9_9ACTN</name>
<organism evidence="1 2">
    <name type="scientific">Actinomadura fulvescens</name>
    <dbReference type="NCBI Taxonomy" id="46160"/>
    <lineage>
        <taxon>Bacteria</taxon>
        <taxon>Bacillati</taxon>
        <taxon>Actinomycetota</taxon>
        <taxon>Actinomycetes</taxon>
        <taxon>Streptosporangiales</taxon>
        <taxon>Thermomonosporaceae</taxon>
        <taxon>Actinomadura</taxon>
    </lineage>
</organism>
<sequence>MSASPPGPAASPLRGPDTQAKVELLHQLADGAMQETVWYSPADDRFAALIARLAVSDRAWLLRCIGWLRTTTTLAPAAIVAAAELVRVRLLNGGSDNRGIIAIMLRRPDEPGALLGYWVTTYGRPVPKPVQRGVADAVKKLYTQQAADTYDQPGRGLRFADVLAIARPRPTSAQQATLFRQLTDNRSPDATLDFSALTPPADPSLAAALRAAAGTGQLPF</sequence>
<dbReference type="InterPro" id="IPR037214">
    <property type="entry name" value="TROVE_dom_sf"/>
</dbReference>
<proteinExistence type="predicted"/>
<dbReference type="EMBL" id="BAAATD010000022">
    <property type="protein sequence ID" value="GAA2637242.1"/>
    <property type="molecule type" value="Genomic_DNA"/>
</dbReference>
<accession>A0ABP6D9C9</accession>
<reference evidence="2" key="1">
    <citation type="journal article" date="2019" name="Int. J. Syst. Evol. Microbiol.">
        <title>The Global Catalogue of Microorganisms (GCM) 10K type strain sequencing project: providing services to taxonomists for standard genome sequencing and annotation.</title>
        <authorList>
            <consortium name="The Broad Institute Genomics Platform"/>
            <consortium name="The Broad Institute Genome Sequencing Center for Infectious Disease"/>
            <person name="Wu L."/>
            <person name="Ma J."/>
        </authorList>
    </citation>
    <scope>NUCLEOTIDE SEQUENCE [LARGE SCALE GENOMIC DNA]</scope>
    <source>
        <strain evidence="2">JCM 6833</strain>
    </source>
</reference>
<dbReference type="Proteomes" id="UP001501509">
    <property type="component" value="Unassembled WGS sequence"/>
</dbReference>
<dbReference type="SUPFAM" id="SSF140864">
    <property type="entry name" value="TROVE domain-like"/>
    <property type="match status" value="1"/>
</dbReference>
<keyword evidence="2" id="KW-1185">Reference proteome</keyword>
<evidence type="ECO:0000313" key="2">
    <source>
        <dbReference type="Proteomes" id="UP001501509"/>
    </source>
</evidence>
<comment type="caution">
    <text evidence="1">The sequence shown here is derived from an EMBL/GenBank/DDBJ whole genome shotgun (WGS) entry which is preliminary data.</text>
</comment>
<dbReference type="RefSeq" id="WP_344548998.1">
    <property type="nucleotide sequence ID" value="NZ_BAAATD010000022.1"/>
</dbReference>